<organism evidence="1 2">
    <name type="scientific">Septoria linicola</name>
    <dbReference type="NCBI Taxonomy" id="215465"/>
    <lineage>
        <taxon>Eukaryota</taxon>
        <taxon>Fungi</taxon>
        <taxon>Dikarya</taxon>
        <taxon>Ascomycota</taxon>
        <taxon>Pezizomycotina</taxon>
        <taxon>Dothideomycetes</taxon>
        <taxon>Dothideomycetidae</taxon>
        <taxon>Mycosphaerellales</taxon>
        <taxon>Mycosphaerellaceae</taxon>
        <taxon>Septoria</taxon>
    </lineage>
</organism>
<dbReference type="EMBL" id="CP099425">
    <property type="protein sequence ID" value="USW56633.1"/>
    <property type="molecule type" value="Genomic_DNA"/>
</dbReference>
<sequence>MAAYYTFEDLSGGRPDDTKTDNPYHDLITSCKNDPAEIQKRYNNHRTNRNAQQKDKLLASDFPGVTIDQILAKLESPQQNPGYVDPRHCLVFWARPPARVKALIAETQQALKEVAPNLWLMPQDNLHMTALEVVHSLTEPKIDALVAQIRPHAETITDWTAEHRCRLVKPMVSFDAQALALSWLPAAGEPSQGPSNDKSDEYTYHHLRRDLFGLASGTGVTVASRYVIPSAHLTIGRFIDKSDFELPDGSVDREKVAKLVEKIEKINASLKEKYWPKEGEKTVEGGEWVVGDEKGLDFRKGTLWYGGGESVRLGRGA</sequence>
<gene>
    <name evidence="1" type="ORF">Slin15195_G099520</name>
</gene>
<proteinExistence type="predicted"/>
<keyword evidence="2" id="KW-1185">Reference proteome</keyword>
<dbReference type="SUPFAM" id="SSF55144">
    <property type="entry name" value="LigT-like"/>
    <property type="match status" value="1"/>
</dbReference>
<dbReference type="InterPro" id="IPR009097">
    <property type="entry name" value="Cyclic_Pdiesterase"/>
</dbReference>
<dbReference type="Proteomes" id="UP001056384">
    <property type="component" value="Chromosome 8"/>
</dbReference>
<reference evidence="1" key="1">
    <citation type="submission" date="2022-06" db="EMBL/GenBank/DDBJ databases">
        <title>Complete genome sequences of two strains of the flax pathogen Septoria linicola.</title>
        <authorList>
            <person name="Lapalu N."/>
            <person name="Simon A."/>
            <person name="Demenou B."/>
            <person name="Paumier D."/>
            <person name="Guillot M.-P."/>
            <person name="Gout L."/>
            <person name="Valade R."/>
        </authorList>
    </citation>
    <scope>NUCLEOTIDE SEQUENCE</scope>
    <source>
        <strain evidence="1">SE15195</strain>
    </source>
</reference>
<evidence type="ECO:0000313" key="1">
    <source>
        <dbReference type="EMBL" id="USW56633.1"/>
    </source>
</evidence>
<name>A0A9Q9B0H2_9PEZI</name>
<dbReference type="Gene3D" id="3.90.1140.10">
    <property type="entry name" value="Cyclic phosphodiesterase"/>
    <property type="match status" value="1"/>
</dbReference>
<accession>A0A9Q9B0H2</accession>
<protein>
    <submittedName>
        <fullName evidence="1">Cyclic phosphodiesterase</fullName>
    </submittedName>
</protein>
<evidence type="ECO:0000313" key="2">
    <source>
        <dbReference type="Proteomes" id="UP001056384"/>
    </source>
</evidence>
<dbReference type="AlphaFoldDB" id="A0A9Q9B0H2"/>